<protein>
    <submittedName>
        <fullName evidence="1">Uncharacterized protein</fullName>
    </submittedName>
</protein>
<reference evidence="1 2" key="1">
    <citation type="submission" date="2018-03" db="EMBL/GenBank/DDBJ databases">
        <authorList>
            <person name="Keele B.F."/>
        </authorList>
    </citation>
    <scope>NUCLEOTIDE SEQUENCE [LARGE SCALE GENOMIC DNA]</scope>
    <source>
        <strain evidence="1 2">CECT 8626</strain>
    </source>
</reference>
<evidence type="ECO:0000313" key="2">
    <source>
        <dbReference type="Proteomes" id="UP000244924"/>
    </source>
</evidence>
<evidence type="ECO:0000313" key="1">
    <source>
        <dbReference type="EMBL" id="SPH24409.1"/>
    </source>
</evidence>
<organism evidence="1 2">
    <name type="scientific">Albidovulum aquaemixtae</name>
    <dbReference type="NCBI Taxonomy" id="1542388"/>
    <lineage>
        <taxon>Bacteria</taxon>
        <taxon>Pseudomonadati</taxon>
        <taxon>Pseudomonadota</taxon>
        <taxon>Alphaproteobacteria</taxon>
        <taxon>Rhodobacterales</taxon>
        <taxon>Paracoccaceae</taxon>
        <taxon>Albidovulum</taxon>
    </lineage>
</organism>
<keyword evidence="2" id="KW-1185">Reference proteome</keyword>
<name>A0A2R8BLY6_9RHOB</name>
<proteinExistence type="predicted"/>
<sequence>METTQSIAHILCSVAAYAERNGLDNLQRLVSEAAIAAMKEIPEAQGKEVLVKLVR</sequence>
<dbReference type="Proteomes" id="UP000244924">
    <property type="component" value="Unassembled WGS sequence"/>
</dbReference>
<gene>
    <name evidence="1" type="ORF">DEA8626_03461</name>
</gene>
<accession>A0A2R8BLY6</accession>
<dbReference type="AlphaFoldDB" id="A0A2R8BLY6"/>
<dbReference type="EMBL" id="OMOQ01000003">
    <property type="protein sequence ID" value="SPH24409.1"/>
    <property type="molecule type" value="Genomic_DNA"/>
</dbReference>